<organism evidence="2 3">
    <name type="scientific">Desulfofundulus thermobenzoicus</name>
    <dbReference type="NCBI Taxonomy" id="29376"/>
    <lineage>
        <taxon>Bacteria</taxon>
        <taxon>Bacillati</taxon>
        <taxon>Bacillota</taxon>
        <taxon>Clostridia</taxon>
        <taxon>Eubacteriales</taxon>
        <taxon>Peptococcaceae</taxon>
        <taxon>Desulfofundulus</taxon>
    </lineage>
</organism>
<feature type="non-terminal residue" evidence="2">
    <location>
        <position position="1"/>
    </location>
</feature>
<dbReference type="Proteomes" id="UP000441717">
    <property type="component" value="Unassembled WGS sequence"/>
</dbReference>
<dbReference type="AlphaFoldDB" id="A0A6N7IV43"/>
<dbReference type="SMART" id="SM00909">
    <property type="entry name" value="Germane"/>
    <property type="match status" value="1"/>
</dbReference>
<proteinExistence type="predicted"/>
<feature type="domain" description="GerMN" evidence="1">
    <location>
        <begin position="38"/>
        <end position="127"/>
    </location>
</feature>
<protein>
    <submittedName>
        <fullName evidence="2">Spore gernimation protein</fullName>
    </submittedName>
</protein>
<gene>
    <name evidence="2" type="ORF">GFC01_17150</name>
</gene>
<keyword evidence="3" id="KW-1185">Reference proteome</keyword>
<dbReference type="RefSeq" id="WP_152948400.1">
    <property type="nucleotide sequence ID" value="NZ_WHYR01000084.1"/>
</dbReference>
<dbReference type="OrthoDB" id="9809406at2"/>
<dbReference type="EMBL" id="WHYR01000084">
    <property type="protein sequence ID" value="MQL53952.1"/>
    <property type="molecule type" value="Genomic_DNA"/>
</dbReference>
<name>A0A6N7IV43_9FIRM</name>
<dbReference type="InterPro" id="IPR019606">
    <property type="entry name" value="GerMN"/>
</dbReference>
<sequence>PSPREQVISLPVYYVKSTGEETYLVREVHRLPATGEPAVAAVQELISGTPTTPGATPIFPQNTRVLGVTVKDGLATVNFSREVLDQTAVGSEGEALALQSVVNTLTEFPEIRAVSLQVEGQVDERTRDWWGHVGLYSQPFRRDLSRVYEPAIWVSHPIPGQVAAVPLLVRGSARVFEGNINARLLDGQGNVLARGTASASKSAPDRGDFELRLNFTPPGQGEGLLEVFSINPRNGSEENLVKVNVKWP</sequence>
<comment type="caution">
    <text evidence="2">The sequence shown here is derived from an EMBL/GenBank/DDBJ whole genome shotgun (WGS) entry which is preliminary data.</text>
</comment>
<reference evidence="2 3" key="1">
    <citation type="submission" date="2019-10" db="EMBL/GenBank/DDBJ databases">
        <title>Comparative genomics of sulfur disproportionating microorganisms.</title>
        <authorList>
            <person name="Ward L.M."/>
            <person name="Bertran E."/>
            <person name="Johnston D."/>
        </authorList>
    </citation>
    <scope>NUCLEOTIDE SEQUENCE [LARGE SCALE GENOMIC DNA]</scope>
    <source>
        <strain evidence="2 3">DSM 14055</strain>
    </source>
</reference>
<evidence type="ECO:0000313" key="3">
    <source>
        <dbReference type="Proteomes" id="UP000441717"/>
    </source>
</evidence>
<accession>A0A6N7IV43</accession>
<evidence type="ECO:0000313" key="2">
    <source>
        <dbReference type="EMBL" id="MQL53952.1"/>
    </source>
</evidence>
<evidence type="ECO:0000259" key="1">
    <source>
        <dbReference type="SMART" id="SM00909"/>
    </source>
</evidence>
<dbReference type="Pfam" id="PF10648">
    <property type="entry name" value="Gmad2"/>
    <property type="match status" value="1"/>
</dbReference>
<dbReference type="Pfam" id="PF10646">
    <property type="entry name" value="Germane"/>
    <property type="match status" value="1"/>
</dbReference>
<dbReference type="InterPro" id="IPR018911">
    <property type="entry name" value="Gmad2_Ig-like_dom"/>
</dbReference>